<dbReference type="SUPFAM" id="SSF49562">
    <property type="entry name" value="C2 domain (Calcium/lipid-binding domain, CaLB)"/>
    <property type="match status" value="2"/>
</dbReference>
<feature type="domain" description="C2" evidence="1">
    <location>
        <begin position="244"/>
        <end position="337"/>
    </location>
</feature>
<dbReference type="InterPro" id="IPR000008">
    <property type="entry name" value="C2_dom"/>
</dbReference>
<dbReference type="PANTHER" id="PTHR45716:SF2">
    <property type="entry name" value="BITESIZE, ISOFORM I"/>
    <property type="match status" value="1"/>
</dbReference>
<evidence type="ECO:0000313" key="2">
    <source>
        <dbReference type="EMBL" id="CAG5102689.1"/>
    </source>
</evidence>
<proteinExistence type="predicted"/>
<reference evidence="2 3" key="1">
    <citation type="submission" date="2021-04" db="EMBL/GenBank/DDBJ databases">
        <authorList>
            <person name="Bliznina A."/>
        </authorList>
    </citation>
    <scope>NUCLEOTIDE SEQUENCE [LARGE SCALE GENOMIC DNA]</scope>
</reference>
<dbReference type="Proteomes" id="UP001158576">
    <property type="component" value="Chromosome 1"/>
</dbReference>
<dbReference type="InterPro" id="IPR035892">
    <property type="entry name" value="C2_domain_sf"/>
</dbReference>
<dbReference type="EMBL" id="OU015566">
    <property type="protein sequence ID" value="CAG5102689.1"/>
    <property type="molecule type" value="Genomic_DNA"/>
</dbReference>
<name>A0ABN7SPV0_OIKDI</name>
<feature type="domain" description="C2" evidence="1">
    <location>
        <begin position="122"/>
        <end position="191"/>
    </location>
</feature>
<protein>
    <submittedName>
        <fullName evidence="2">Oidioi.mRNA.OKI2018_I69.chr1.g422.t1.cds</fullName>
    </submittedName>
</protein>
<sequence length="368" mass="41788">MSSKFEYYQDWQVLAAFGVFLVFLTLSSYSSGFSELSALRDFGSARKKILRRASLPSLKASESIRSIKSNEEDLVITTPSEELLEHGHVISFTIRYDHRLGILTVHLRTIYGIALTTPSTIFYVKTYLLPDKSKGAKRKATCSRDGSIGTHFKYHVSETELALRVLHISLWRSSILTKSRCIAEAGLNMTTWDWKDLSIRHEPLNPVEKILNNITTSSSYDILLQPFHGELDFKILYEDKTKIMRVHVEQARHLIPPQNDSGSLLQIINVKLCPGTAKFRAQSTGNEPTDPIFDKSFAFLWTAKSRGIQIGVINQTDRGANTEVGFIQLMRNETRSKKSVIQKALENPYEWISDKKAIIVRPKPVRVK</sequence>
<organism evidence="2 3">
    <name type="scientific">Oikopleura dioica</name>
    <name type="common">Tunicate</name>
    <dbReference type="NCBI Taxonomy" id="34765"/>
    <lineage>
        <taxon>Eukaryota</taxon>
        <taxon>Metazoa</taxon>
        <taxon>Chordata</taxon>
        <taxon>Tunicata</taxon>
        <taxon>Appendicularia</taxon>
        <taxon>Copelata</taxon>
        <taxon>Oikopleuridae</taxon>
        <taxon>Oikopleura</taxon>
    </lineage>
</organism>
<gene>
    <name evidence="2" type="ORF">OKIOD_LOCUS9187</name>
</gene>
<dbReference type="Pfam" id="PF00168">
    <property type="entry name" value="C2"/>
    <property type="match status" value="2"/>
</dbReference>
<dbReference type="Gene3D" id="2.60.40.150">
    <property type="entry name" value="C2 domain"/>
    <property type="match status" value="2"/>
</dbReference>
<keyword evidence="3" id="KW-1185">Reference proteome</keyword>
<accession>A0ABN7SPV0</accession>
<evidence type="ECO:0000313" key="3">
    <source>
        <dbReference type="Proteomes" id="UP001158576"/>
    </source>
</evidence>
<dbReference type="PANTHER" id="PTHR45716">
    <property type="entry name" value="BITESIZE, ISOFORM I"/>
    <property type="match status" value="1"/>
</dbReference>
<evidence type="ECO:0000259" key="1">
    <source>
        <dbReference type="Pfam" id="PF00168"/>
    </source>
</evidence>